<organism evidence="3 4">
    <name type="scientific">Geojedonia litorea</name>
    <dbReference type="NCBI Taxonomy" id="1268269"/>
    <lineage>
        <taxon>Bacteria</taxon>
        <taxon>Pseudomonadati</taxon>
        <taxon>Bacteroidota</taxon>
        <taxon>Flavobacteriia</taxon>
        <taxon>Flavobacteriales</taxon>
        <taxon>Flavobacteriaceae</taxon>
        <taxon>Geojedonia</taxon>
    </lineage>
</organism>
<evidence type="ECO:0000259" key="2">
    <source>
        <dbReference type="Pfam" id="PF00535"/>
    </source>
</evidence>
<dbReference type="Gene3D" id="3.90.550.10">
    <property type="entry name" value="Spore Coat Polysaccharide Biosynthesis Protein SpsA, Chain A"/>
    <property type="match status" value="1"/>
</dbReference>
<keyword evidence="3" id="KW-0328">Glycosyltransferase</keyword>
<evidence type="ECO:0000313" key="4">
    <source>
        <dbReference type="Proteomes" id="UP001595953"/>
    </source>
</evidence>
<evidence type="ECO:0000256" key="1">
    <source>
        <dbReference type="ARBA" id="ARBA00038494"/>
    </source>
</evidence>
<comment type="caution">
    <text evidence="3">The sequence shown here is derived from an EMBL/GenBank/DDBJ whole genome shotgun (WGS) entry which is preliminary data.</text>
</comment>
<dbReference type="Proteomes" id="UP001595953">
    <property type="component" value="Unassembled WGS sequence"/>
</dbReference>
<dbReference type="PANTHER" id="PTHR43630">
    <property type="entry name" value="POLY-BETA-1,6-N-ACETYL-D-GLUCOSAMINE SYNTHASE"/>
    <property type="match status" value="1"/>
</dbReference>
<evidence type="ECO:0000313" key="3">
    <source>
        <dbReference type="EMBL" id="MFC4720903.1"/>
    </source>
</evidence>
<feature type="domain" description="Glycosyltransferase 2-like" evidence="2">
    <location>
        <begin position="7"/>
        <end position="129"/>
    </location>
</feature>
<accession>A0ABV9N2W9</accession>
<keyword evidence="4" id="KW-1185">Reference proteome</keyword>
<dbReference type="InterPro" id="IPR029044">
    <property type="entry name" value="Nucleotide-diphossugar_trans"/>
</dbReference>
<dbReference type="EMBL" id="JBHSGP010000004">
    <property type="protein sequence ID" value="MFC4720903.1"/>
    <property type="molecule type" value="Genomic_DNA"/>
</dbReference>
<dbReference type="Pfam" id="PF00535">
    <property type="entry name" value="Glycos_transf_2"/>
    <property type="match status" value="1"/>
</dbReference>
<name>A0ABV9N2W9_9FLAO</name>
<proteinExistence type="inferred from homology"/>
<dbReference type="InterPro" id="IPR001173">
    <property type="entry name" value="Glyco_trans_2-like"/>
</dbReference>
<dbReference type="GO" id="GO:0016757">
    <property type="term" value="F:glycosyltransferase activity"/>
    <property type="evidence" value="ECO:0007669"/>
    <property type="project" value="UniProtKB-KW"/>
</dbReference>
<dbReference type="RefSeq" id="WP_387960102.1">
    <property type="nucleotide sequence ID" value="NZ_JBHSGP010000004.1"/>
</dbReference>
<dbReference type="SUPFAM" id="SSF53448">
    <property type="entry name" value="Nucleotide-diphospho-sugar transferases"/>
    <property type="match status" value="1"/>
</dbReference>
<comment type="similarity">
    <text evidence="1">Belongs to the glycosyltransferase 2 family. WaaE/KdtX subfamily.</text>
</comment>
<dbReference type="CDD" id="cd02511">
    <property type="entry name" value="Beta4Glucosyltransferase"/>
    <property type="match status" value="1"/>
</dbReference>
<keyword evidence="3" id="KW-0808">Transferase</keyword>
<gene>
    <name evidence="3" type="ORF">ACFO5O_01110</name>
</gene>
<protein>
    <submittedName>
        <fullName evidence="3">Glycosyltransferase family 2 protein</fullName>
        <ecNumber evidence="3">2.4.-.-</ecNumber>
    </submittedName>
</protein>
<dbReference type="EC" id="2.4.-.-" evidence="3"/>
<reference evidence="4" key="1">
    <citation type="journal article" date="2019" name="Int. J. Syst. Evol. Microbiol.">
        <title>The Global Catalogue of Microorganisms (GCM) 10K type strain sequencing project: providing services to taxonomists for standard genome sequencing and annotation.</title>
        <authorList>
            <consortium name="The Broad Institute Genomics Platform"/>
            <consortium name="The Broad Institute Genome Sequencing Center for Infectious Disease"/>
            <person name="Wu L."/>
            <person name="Ma J."/>
        </authorList>
    </citation>
    <scope>NUCLEOTIDE SEQUENCE [LARGE SCALE GENOMIC DNA]</scope>
    <source>
        <strain evidence="4">CCUG 63682</strain>
    </source>
</reference>
<sequence length="255" mass="30066">MIKISGVIITYNEEEHLEKCLASIADVVDEIIVVDSFSTDNTPAICNKFNVRFIEQEFLGYIEQKNFALSHAKYDYILSLDGDEALSDELKSSILKTKNNWEYDGYYCHRLNNYCGQWINHSDWYPDRKLRLFKKDSGEWKGINPHDTYTLKQGKTLGKLNGNLLHWIYRDYSEHNLKVEQFSSIAAQAYFDLGKTASLWKIFYRPLWAFFKAYVLRRGFLDGLNGFIICVQTYNVTFLKYIKLRELHKNKRRMS</sequence>
<dbReference type="PANTHER" id="PTHR43630:SF2">
    <property type="entry name" value="GLYCOSYLTRANSFERASE"/>
    <property type="match status" value="1"/>
</dbReference>